<gene>
    <name evidence="1" type="ORF">ACFYTH_35540</name>
</gene>
<sequence length="206" mass="22666">MVLGEAQGRRVFRLREHVPRDVLSKTATDSRRLGWIDDHIVETALRDYFQTLLIDPDANAVLLDNFPGSAGQVDLLLSVLRAFDPPCRVEAVEVHTDAGTLKQRAQNRRVCHRCERDAISDPRLPVLPRPDNASACSRCGGLPHPRRGDSPRLLRARSKRYQNAAPGIRAAFTTAGIEITYLDTTTTIEGAANLLAPLLISGSAVR</sequence>
<proteinExistence type="predicted"/>
<dbReference type="SUPFAM" id="SSF52540">
    <property type="entry name" value="P-loop containing nucleoside triphosphate hydrolases"/>
    <property type="match status" value="1"/>
</dbReference>
<reference evidence="1 2" key="1">
    <citation type="submission" date="2024-10" db="EMBL/GenBank/DDBJ databases">
        <title>The Natural Products Discovery Center: Release of the First 8490 Sequenced Strains for Exploring Actinobacteria Biosynthetic Diversity.</title>
        <authorList>
            <person name="Kalkreuter E."/>
            <person name="Kautsar S.A."/>
            <person name="Yang D."/>
            <person name="Bader C.D."/>
            <person name="Teijaro C.N."/>
            <person name="Fluegel L."/>
            <person name="Davis C.M."/>
            <person name="Simpson J.R."/>
            <person name="Lauterbach L."/>
            <person name="Steele A.D."/>
            <person name="Gui C."/>
            <person name="Meng S."/>
            <person name="Li G."/>
            <person name="Viehrig K."/>
            <person name="Ye F."/>
            <person name="Su P."/>
            <person name="Kiefer A.F."/>
            <person name="Nichols A."/>
            <person name="Cepeda A.J."/>
            <person name="Yan W."/>
            <person name="Fan B."/>
            <person name="Jiang Y."/>
            <person name="Adhikari A."/>
            <person name="Zheng C.-J."/>
            <person name="Schuster L."/>
            <person name="Cowan T.M."/>
            <person name="Smanski M.J."/>
            <person name="Chevrette M.G."/>
            <person name="De Carvalho L.P.S."/>
            <person name="Shen B."/>
        </authorList>
    </citation>
    <scope>NUCLEOTIDE SEQUENCE [LARGE SCALE GENOMIC DNA]</scope>
    <source>
        <strain evidence="1 2">NPDC004550</strain>
    </source>
</reference>
<name>A0ABW6NWK9_9NOCA</name>
<dbReference type="RefSeq" id="WP_387256357.1">
    <property type="nucleotide sequence ID" value="NZ_JBIALX010000038.1"/>
</dbReference>
<evidence type="ECO:0008006" key="3">
    <source>
        <dbReference type="Google" id="ProtNLM"/>
    </source>
</evidence>
<accession>A0ABW6NWK9</accession>
<dbReference type="Gene3D" id="3.40.50.300">
    <property type="entry name" value="P-loop containing nucleotide triphosphate hydrolases"/>
    <property type="match status" value="1"/>
</dbReference>
<protein>
    <recommendedName>
        <fullName evidence="3">Adenylate kinase</fullName>
    </recommendedName>
</protein>
<evidence type="ECO:0000313" key="1">
    <source>
        <dbReference type="EMBL" id="MFF0458686.1"/>
    </source>
</evidence>
<organism evidence="1 2">
    <name type="scientific">Nocardia africana</name>
    <dbReference type="NCBI Taxonomy" id="134964"/>
    <lineage>
        <taxon>Bacteria</taxon>
        <taxon>Bacillati</taxon>
        <taxon>Actinomycetota</taxon>
        <taxon>Actinomycetes</taxon>
        <taxon>Mycobacteriales</taxon>
        <taxon>Nocardiaceae</taxon>
        <taxon>Nocardia</taxon>
    </lineage>
</organism>
<dbReference type="InterPro" id="IPR027417">
    <property type="entry name" value="P-loop_NTPase"/>
</dbReference>
<comment type="caution">
    <text evidence="1">The sequence shown here is derived from an EMBL/GenBank/DDBJ whole genome shotgun (WGS) entry which is preliminary data.</text>
</comment>
<evidence type="ECO:0000313" key="2">
    <source>
        <dbReference type="Proteomes" id="UP001601521"/>
    </source>
</evidence>
<dbReference type="EMBL" id="JBIALX010000038">
    <property type="protein sequence ID" value="MFF0458686.1"/>
    <property type="molecule type" value="Genomic_DNA"/>
</dbReference>
<dbReference type="Proteomes" id="UP001601521">
    <property type="component" value="Unassembled WGS sequence"/>
</dbReference>
<keyword evidence="2" id="KW-1185">Reference proteome</keyword>